<evidence type="ECO:0000313" key="1">
    <source>
        <dbReference type="EMBL" id="CAK0810992.1"/>
    </source>
</evidence>
<dbReference type="Proteomes" id="UP001189429">
    <property type="component" value="Unassembled WGS sequence"/>
</dbReference>
<reference evidence="1" key="1">
    <citation type="submission" date="2023-10" db="EMBL/GenBank/DDBJ databases">
        <authorList>
            <person name="Chen Y."/>
            <person name="Shah S."/>
            <person name="Dougan E. K."/>
            <person name="Thang M."/>
            <person name="Chan C."/>
        </authorList>
    </citation>
    <scope>NUCLEOTIDE SEQUENCE [LARGE SCALE GENOMIC DNA]</scope>
</reference>
<gene>
    <name evidence="1" type="ORF">PCOR1329_LOCUS15760</name>
</gene>
<evidence type="ECO:0000313" key="2">
    <source>
        <dbReference type="Proteomes" id="UP001189429"/>
    </source>
</evidence>
<proteinExistence type="predicted"/>
<dbReference type="EMBL" id="CAUYUJ010004792">
    <property type="protein sequence ID" value="CAK0810992.1"/>
    <property type="molecule type" value="Genomic_DNA"/>
</dbReference>
<keyword evidence="2" id="KW-1185">Reference proteome</keyword>
<sequence>MQHYDCGICMTAVDLWLASATAAELAADDLKCAMIVIDAYFQACLAKRRPTGECEKGAIVKRLRVDLKDRSLIEKVGTKRSLRSPATIFRFLSAAESMGVEANLEPRYYRTPWPADYFTNITKAAHVLRANLKEFENVVRGPYPHYSDVFACCREMQPFKSIHADILHTMDEMLTMVDTILKNETGKSQHNVVKRLHKLEKVDKIEDMMALFEALNESDSPDLQYPETAPPTLEEDLLCRLNVVFMIMESTIEKVAEILKECIKELV</sequence>
<comment type="caution">
    <text evidence="1">The sequence shown here is derived from an EMBL/GenBank/DDBJ whole genome shotgun (WGS) entry which is preliminary data.</text>
</comment>
<organism evidence="1 2">
    <name type="scientific">Prorocentrum cordatum</name>
    <dbReference type="NCBI Taxonomy" id="2364126"/>
    <lineage>
        <taxon>Eukaryota</taxon>
        <taxon>Sar</taxon>
        <taxon>Alveolata</taxon>
        <taxon>Dinophyceae</taxon>
        <taxon>Prorocentrales</taxon>
        <taxon>Prorocentraceae</taxon>
        <taxon>Prorocentrum</taxon>
    </lineage>
</organism>
<protein>
    <submittedName>
        <fullName evidence="1">Uncharacterized protein</fullName>
    </submittedName>
</protein>
<accession>A0ABN9QYM8</accession>
<name>A0ABN9QYM8_9DINO</name>